<evidence type="ECO:0000313" key="3">
    <source>
        <dbReference type="Proteomes" id="UP001482620"/>
    </source>
</evidence>
<reference evidence="2 3" key="1">
    <citation type="submission" date="2021-06" db="EMBL/GenBank/DDBJ databases">
        <authorList>
            <person name="Palmer J.M."/>
        </authorList>
    </citation>
    <scope>NUCLEOTIDE SEQUENCE [LARGE SCALE GENOMIC DNA]</scope>
    <source>
        <strain evidence="3">if_2019</strain>
        <tissue evidence="2">Muscle</tissue>
    </source>
</reference>
<comment type="caution">
    <text evidence="2">The sequence shown here is derived from an EMBL/GenBank/DDBJ whole genome shotgun (WGS) entry which is preliminary data.</text>
</comment>
<organism evidence="2 3">
    <name type="scientific">Ilyodon furcidens</name>
    <name type="common">goldbreast splitfin</name>
    <dbReference type="NCBI Taxonomy" id="33524"/>
    <lineage>
        <taxon>Eukaryota</taxon>
        <taxon>Metazoa</taxon>
        <taxon>Chordata</taxon>
        <taxon>Craniata</taxon>
        <taxon>Vertebrata</taxon>
        <taxon>Euteleostomi</taxon>
        <taxon>Actinopterygii</taxon>
        <taxon>Neopterygii</taxon>
        <taxon>Teleostei</taxon>
        <taxon>Neoteleostei</taxon>
        <taxon>Acanthomorphata</taxon>
        <taxon>Ovalentaria</taxon>
        <taxon>Atherinomorphae</taxon>
        <taxon>Cyprinodontiformes</taxon>
        <taxon>Goodeidae</taxon>
        <taxon>Ilyodon</taxon>
    </lineage>
</organism>
<dbReference type="Proteomes" id="UP001482620">
    <property type="component" value="Unassembled WGS sequence"/>
</dbReference>
<keyword evidence="1" id="KW-0732">Signal</keyword>
<proteinExistence type="predicted"/>
<dbReference type="EMBL" id="JAHRIQ010037158">
    <property type="protein sequence ID" value="MEQ2233464.1"/>
    <property type="molecule type" value="Genomic_DNA"/>
</dbReference>
<dbReference type="PANTHER" id="PTHR12444:SF1">
    <property type="entry name" value="PROTEIN EFR3 HOMOLOG A"/>
    <property type="match status" value="1"/>
</dbReference>
<name>A0ABV0TKN7_9TELE</name>
<dbReference type="PANTHER" id="PTHR12444">
    <property type="entry name" value="PROTEIN EFR3 HOMOLOG CMP44E"/>
    <property type="match status" value="1"/>
</dbReference>
<evidence type="ECO:0000313" key="2">
    <source>
        <dbReference type="EMBL" id="MEQ2233464.1"/>
    </source>
</evidence>
<dbReference type="InterPro" id="IPR051851">
    <property type="entry name" value="EFR3_Homologs"/>
</dbReference>
<sequence length="189" mass="20863">MALADRQANRRFLTLLDILVAASTASKLVQCLCSVHHSVGKHHSDTWNLEPDRVLQGSWTTGRDATGKLLVPGASAWSYLTGFRRVGKLTQFSFRSPAFRTAVTSAGFGLTGIPKNTIHLDHHHLWDPNEFAVSCFRIIMYSIQAQHSHHVIQQVLNHLDTHNKSTPRVRAGIVQVLLETVAIAAKGSV</sequence>
<feature type="chain" id="PRO_5046986090" evidence="1">
    <location>
        <begin position="26"/>
        <end position="189"/>
    </location>
</feature>
<feature type="signal peptide" evidence="1">
    <location>
        <begin position="1"/>
        <end position="25"/>
    </location>
</feature>
<evidence type="ECO:0000256" key="1">
    <source>
        <dbReference type="SAM" id="SignalP"/>
    </source>
</evidence>
<accession>A0ABV0TKN7</accession>
<feature type="non-terminal residue" evidence="2">
    <location>
        <position position="189"/>
    </location>
</feature>
<gene>
    <name evidence="2" type="ORF">ILYODFUR_022046</name>
</gene>
<keyword evidence="3" id="KW-1185">Reference proteome</keyword>
<protein>
    <submittedName>
        <fullName evidence="2">Uncharacterized protein</fullName>
    </submittedName>
</protein>